<dbReference type="Ensembl" id="ENSACUT00000017420.1">
    <property type="protein sequence ID" value="ENSACUP00000016341.1"/>
    <property type="gene ID" value="ENSACUG00000010955.1"/>
</dbReference>
<sequence length="353" mass="38844">AKRSGKWSCSVCGQRQTVQKVYGQGSGLDCRRHVQKLNLLQGEAEEAISWTSRCTEDSINDRRKIAAQHEDSLFQQEGRAEVSRWSKYLDKDSEDQEDEEEAAGAERQWFCSRRRNTVEEERKHQRSSLSSDIQEYAEENGVFQLAYQAKKRRKCLVASPNEDDGDAVSGDSVVPAVCESVVPEANTPTPTAHTKPSKWEKFLSCSDSCSENSARVTLSPQEGSGRLGLHSTTAADAGMASSCSEQAGRTLPQGTSFKFKKCAASTEQLASKLPGTTMPSTRRSAEEDVVFKEPQSHLLRAGSGGVETTAGRCHLVSTRQANTLPNCNTGLKPSNISFEQLFCTGEEFDDDLW</sequence>
<evidence type="ECO:0000259" key="1">
    <source>
        <dbReference type="Pfam" id="PF15749"/>
    </source>
</evidence>
<accession>A0A663MXL3</accession>
<feature type="domain" description="MRN complex-interacting protein N-terminal" evidence="1">
    <location>
        <begin position="2"/>
        <end position="88"/>
    </location>
</feature>
<dbReference type="OMA" id="SWCVEDS"/>
<dbReference type="GO" id="GO:0005634">
    <property type="term" value="C:nucleus"/>
    <property type="evidence" value="ECO:0007669"/>
    <property type="project" value="TreeGrafter"/>
</dbReference>
<reference evidence="2" key="1">
    <citation type="submission" date="2025-08" db="UniProtKB">
        <authorList>
            <consortium name="Ensembl"/>
        </authorList>
    </citation>
    <scope>IDENTIFICATION</scope>
</reference>
<proteinExistence type="predicted"/>
<protein>
    <submittedName>
        <fullName evidence="2">MRN complex interacting protein</fullName>
    </submittedName>
</protein>
<dbReference type="Proteomes" id="UP000472269">
    <property type="component" value="Unplaced"/>
</dbReference>
<name>A0A663MXL3_ATHCN</name>
<dbReference type="InterPro" id="IPR049472">
    <property type="entry name" value="MRNIP_N"/>
</dbReference>
<dbReference type="GO" id="GO:0007095">
    <property type="term" value="P:mitotic G2 DNA damage checkpoint signaling"/>
    <property type="evidence" value="ECO:0007669"/>
    <property type="project" value="TreeGrafter"/>
</dbReference>
<dbReference type="Pfam" id="PF15749">
    <property type="entry name" value="MRNIP"/>
    <property type="match status" value="1"/>
</dbReference>
<dbReference type="InterPro" id="IPR032739">
    <property type="entry name" value="MRNIP"/>
</dbReference>
<dbReference type="PANTHER" id="PTHR15863">
    <property type="entry name" value="MRN COMPLEX-INTERACTING PROTEIN"/>
    <property type="match status" value="1"/>
</dbReference>
<dbReference type="PANTHER" id="PTHR15863:SF2">
    <property type="entry name" value="MRN COMPLEX-INTERACTING PROTEIN"/>
    <property type="match status" value="1"/>
</dbReference>
<evidence type="ECO:0000313" key="2">
    <source>
        <dbReference type="Ensembl" id="ENSACUP00000016341.1"/>
    </source>
</evidence>
<dbReference type="AlphaFoldDB" id="A0A663MXL3"/>
<evidence type="ECO:0000313" key="3">
    <source>
        <dbReference type="Proteomes" id="UP000472269"/>
    </source>
</evidence>
<organism evidence="2 3">
    <name type="scientific">Athene cunicularia</name>
    <name type="common">Burrowing owl</name>
    <name type="synonym">Speotyto cunicularia</name>
    <dbReference type="NCBI Taxonomy" id="194338"/>
    <lineage>
        <taxon>Eukaryota</taxon>
        <taxon>Metazoa</taxon>
        <taxon>Chordata</taxon>
        <taxon>Craniata</taxon>
        <taxon>Vertebrata</taxon>
        <taxon>Euteleostomi</taxon>
        <taxon>Archelosauria</taxon>
        <taxon>Archosauria</taxon>
        <taxon>Dinosauria</taxon>
        <taxon>Saurischia</taxon>
        <taxon>Theropoda</taxon>
        <taxon>Coelurosauria</taxon>
        <taxon>Aves</taxon>
        <taxon>Neognathae</taxon>
        <taxon>Neoaves</taxon>
        <taxon>Telluraves</taxon>
        <taxon>Strigiformes</taxon>
        <taxon>Strigidae</taxon>
        <taxon>Athene</taxon>
    </lineage>
</organism>
<gene>
    <name evidence="2" type="primary">MRNIP</name>
</gene>
<reference evidence="2" key="2">
    <citation type="submission" date="2025-09" db="UniProtKB">
        <authorList>
            <consortium name="Ensembl"/>
        </authorList>
    </citation>
    <scope>IDENTIFICATION</scope>
</reference>
<dbReference type="GO" id="GO:0003682">
    <property type="term" value="F:chromatin binding"/>
    <property type="evidence" value="ECO:0007669"/>
    <property type="project" value="TreeGrafter"/>
</dbReference>
<keyword evidence="3" id="KW-1185">Reference proteome</keyword>